<organism evidence="1">
    <name type="scientific">Candidatus Kentrum sp. UNK</name>
    <dbReference type="NCBI Taxonomy" id="2126344"/>
    <lineage>
        <taxon>Bacteria</taxon>
        <taxon>Pseudomonadati</taxon>
        <taxon>Pseudomonadota</taxon>
        <taxon>Gammaproteobacteria</taxon>
        <taxon>Candidatus Kentrum</taxon>
    </lineage>
</organism>
<proteinExistence type="predicted"/>
<dbReference type="EMBL" id="CAADFZ010000032">
    <property type="protein sequence ID" value="VFK63351.1"/>
    <property type="molecule type" value="Genomic_DNA"/>
</dbReference>
<evidence type="ECO:0000313" key="1">
    <source>
        <dbReference type="EMBL" id="VFK63351.1"/>
    </source>
</evidence>
<accession>A0A451ABE5</accession>
<name>A0A451ABE5_9GAMM</name>
<gene>
    <name evidence="1" type="ORF">BECKUNK1418G_GA0071005_103217</name>
</gene>
<protein>
    <submittedName>
        <fullName evidence="1">Uncharacterized protein</fullName>
    </submittedName>
</protein>
<reference evidence="1" key="1">
    <citation type="submission" date="2019-02" db="EMBL/GenBank/DDBJ databases">
        <authorList>
            <person name="Gruber-Vodicka R. H."/>
            <person name="Seah K. B. B."/>
        </authorList>
    </citation>
    <scope>NUCLEOTIDE SEQUENCE</scope>
    <source>
        <strain evidence="1">BECK_BY8</strain>
    </source>
</reference>
<sequence>MTPGFPAPGAANKQQEPLDCFIEVLNLNVEPQNLTAKVPISIQMEHGLLRNQRDLPILDLEPVERATYHIAVPIEHDAPTGHKV</sequence>
<dbReference type="AlphaFoldDB" id="A0A451ABE5"/>